<keyword evidence="1" id="KW-0378">Hydrolase</keyword>
<dbReference type="PRINTS" id="PR00413">
    <property type="entry name" value="HADHALOGNASE"/>
</dbReference>
<dbReference type="PANTHER" id="PTHR18901:SF38">
    <property type="entry name" value="PSEUDOURIDINE-5'-PHOSPHATASE"/>
    <property type="match status" value="1"/>
</dbReference>
<gene>
    <name evidence="1" type="primary">gph_43</name>
    <name evidence="1" type="ORF">SDC9_82575</name>
</gene>
<proteinExistence type="predicted"/>
<sequence length="165" mass="17943">MKTINEMFSLTADIEEMTATREQMILDIIRDEEVCAIKGIPEMLMSIKSKGMKMAVASSSSYELINMILAKLGIMDYFDSIVSGVDVKRGKPSPDVFLLAAERIGISPEKCVVVEDSENGIKAAISATMTAIGYINPTSGKQCLDGAKLVTDDFTKLDADMICML</sequence>
<dbReference type="SUPFAM" id="SSF56784">
    <property type="entry name" value="HAD-like"/>
    <property type="match status" value="1"/>
</dbReference>
<comment type="caution">
    <text evidence="1">The sequence shown here is derived from an EMBL/GenBank/DDBJ whole genome shotgun (WGS) entry which is preliminary data.</text>
</comment>
<dbReference type="Pfam" id="PF13419">
    <property type="entry name" value="HAD_2"/>
    <property type="match status" value="1"/>
</dbReference>
<dbReference type="PANTHER" id="PTHR18901">
    <property type="entry name" value="2-DEOXYGLUCOSE-6-PHOSPHATE PHOSPHATASE 2"/>
    <property type="match status" value="1"/>
</dbReference>
<dbReference type="EMBL" id="VSSQ01007457">
    <property type="protein sequence ID" value="MPM35981.1"/>
    <property type="molecule type" value="Genomic_DNA"/>
</dbReference>
<accession>A0A644Z7I3</accession>
<dbReference type="NCBIfam" id="TIGR01549">
    <property type="entry name" value="HAD-SF-IA-v1"/>
    <property type="match status" value="1"/>
</dbReference>
<dbReference type="InterPro" id="IPR041492">
    <property type="entry name" value="HAD_2"/>
</dbReference>
<dbReference type="AlphaFoldDB" id="A0A644Z7I3"/>
<reference evidence="1" key="1">
    <citation type="submission" date="2019-08" db="EMBL/GenBank/DDBJ databases">
        <authorList>
            <person name="Kucharzyk K."/>
            <person name="Murdoch R.W."/>
            <person name="Higgins S."/>
            <person name="Loffler F."/>
        </authorList>
    </citation>
    <scope>NUCLEOTIDE SEQUENCE</scope>
</reference>
<dbReference type="GO" id="GO:0008967">
    <property type="term" value="F:phosphoglycolate phosphatase activity"/>
    <property type="evidence" value="ECO:0007669"/>
    <property type="project" value="UniProtKB-EC"/>
</dbReference>
<dbReference type="EC" id="3.1.3.18" evidence="1"/>
<protein>
    <submittedName>
        <fullName evidence="1">Phosphoglycolate phosphatase</fullName>
        <ecNumber evidence="1">3.1.3.18</ecNumber>
    </submittedName>
</protein>
<dbReference type="InterPro" id="IPR036412">
    <property type="entry name" value="HAD-like_sf"/>
</dbReference>
<organism evidence="1">
    <name type="scientific">bioreactor metagenome</name>
    <dbReference type="NCBI Taxonomy" id="1076179"/>
    <lineage>
        <taxon>unclassified sequences</taxon>
        <taxon>metagenomes</taxon>
        <taxon>ecological metagenomes</taxon>
    </lineage>
</organism>
<dbReference type="NCBIfam" id="TIGR01509">
    <property type="entry name" value="HAD-SF-IA-v3"/>
    <property type="match status" value="1"/>
</dbReference>
<evidence type="ECO:0000313" key="1">
    <source>
        <dbReference type="EMBL" id="MPM35981.1"/>
    </source>
</evidence>
<name>A0A644Z7I3_9ZZZZ</name>
<dbReference type="InterPro" id="IPR023214">
    <property type="entry name" value="HAD_sf"/>
</dbReference>
<dbReference type="Gene3D" id="3.40.50.1000">
    <property type="entry name" value="HAD superfamily/HAD-like"/>
    <property type="match status" value="1"/>
</dbReference>
<dbReference type="InterPro" id="IPR006439">
    <property type="entry name" value="HAD-SF_hydro_IA"/>
</dbReference>